<evidence type="ECO:0000256" key="1">
    <source>
        <dbReference type="SAM" id="MobiDB-lite"/>
    </source>
</evidence>
<keyword evidence="3" id="KW-1185">Reference proteome</keyword>
<proteinExistence type="predicted"/>
<name>A0A0S7BBC2_9CHLR</name>
<feature type="region of interest" description="Disordered" evidence="1">
    <location>
        <begin position="80"/>
        <end position="103"/>
    </location>
</feature>
<dbReference type="AlphaFoldDB" id="A0A0S7BBC2"/>
<sequence>MSPKKYDGVIEAVHYNAEGRVEQVRLYERRGAVFSDCVLLGRDDLVRRIKARKVFVIGQRRPWMGSSFETGAQIHLTGPAGKEVFATDNPPIGRDHLKGVPEY</sequence>
<feature type="compositionally biased region" description="Basic and acidic residues" evidence="1">
    <location>
        <begin position="93"/>
        <end position="103"/>
    </location>
</feature>
<evidence type="ECO:0000313" key="2">
    <source>
        <dbReference type="EMBL" id="GAP12361.1"/>
    </source>
</evidence>
<evidence type="ECO:0000313" key="3">
    <source>
        <dbReference type="Proteomes" id="UP000055060"/>
    </source>
</evidence>
<gene>
    <name evidence="2" type="ORF">LARV_00094</name>
</gene>
<reference evidence="2" key="1">
    <citation type="submission" date="2015-07" db="EMBL/GenBank/DDBJ databases">
        <title>Draft Genome Sequences of Anaerolinea thermolimosa IMO-1, Bellilinea caldifistulae GOMI-1, Leptolinea tardivitalis YMTK-2, Levilinea saccharolytica KIBI-1,Longilinea arvoryzae KOME-1, Previously Described as Members of the Anaerolineaceae (Chloroflexi).</title>
        <authorList>
            <person name="Sekiguchi Y."/>
            <person name="Ohashi A."/>
            <person name="Matsuura N."/>
            <person name="Tourlousse M.D."/>
        </authorList>
    </citation>
    <scope>NUCLEOTIDE SEQUENCE [LARGE SCALE GENOMIC DNA]</scope>
    <source>
        <strain evidence="2">KOME-1</strain>
    </source>
</reference>
<protein>
    <submittedName>
        <fullName evidence="2">Uncharacterized protein</fullName>
    </submittedName>
</protein>
<dbReference type="OrthoDB" id="166004at2"/>
<organism evidence="2">
    <name type="scientific">Longilinea arvoryzae</name>
    <dbReference type="NCBI Taxonomy" id="360412"/>
    <lineage>
        <taxon>Bacteria</taxon>
        <taxon>Bacillati</taxon>
        <taxon>Chloroflexota</taxon>
        <taxon>Anaerolineae</taxon>
        <taxon>Anaerolineales</taxon>
        <taxon>Anaerolineaceae</taxon>
        <taxon>Longilinea</taxon>
    </lineage>
</organism>
<dbReference type="STRING" id="360412.LARV_00094"/>
<dbReference type="Proteomes" id="UP000055060">
    <property type="component" value="Unassembled WGS sequence"/>
</dbReference>
<dbReference type="RefSeq" id="WP_075071795.1">
    <property type="nucleotide sequence ID" value="NZ_DF967972.1"/>
</dbReference>
<accession>A0A0S7BBC2</accession>
<dbReference type="EMBL" id="DF967972">
    <property type="protein sequence ID" value="GAP12361.1"/>
    <property type="molecule type" value="Genomic_DNA"/>
</dbReference>